<evidence type="ECO:0000313" key="2">
    <source>
        <dbReference type="Proteomes" id="UP000657385"/>
    </source>
</evidence>
<dbReference type="EMBL" id="JADPRT010000001">
    <property type="protein sequence ID" value="MBF9066557.1"/>
    <property type="molecule type" value="Genomic_DNA"/>
</dbReference>
<name>A0A931F9F5_9ACTN</name>
<dbReference type="Proteomes" id="UP000657385">
    <property type="component" value="Unassembled WGS sequence"/>
</dbReference>
<dbReference type="RefSeq" id="WP_196191756.1">
    <property type="nucleotide sequence ID" value="NZ_JADPRT010000001.1"/>
</dbReference>
<protein>
    <submittedName>
        <fullName evidence="1">Uncharacterized protein</fullName>
    </submittedName>
</protein>
<evidence type="ECO:0000313" key="1">
    <source>
        <dbReference type="EMBL" id="MBF9066557.1"/>
    </source>
</evidence>
<keyword evidence="2" id="KW-1185">Reference proteome</keyword>
<dbReference type="AlphaFoldDB" id="A0A931F9F5"/>
<comment type="caution">
    <text evidence="1">The sequence shown here is derived from an EMBL/GenBank/DDBJ whole genome shotgun (WGS) entry which is preliminary data.</text>
</comment>
<accession>A0A931F9F5</accession>
<organism evidence="1 2">
    <name type="scientific">Streptacidiphilus fuscans</name>
    <dbReference type="NCBI Taxonomy" id="2789292"/>
    <lineage>
        <taxon>Bacteria</taxon>
        <taxon>Bacillati</taxon>
        <taxon>Actinomycetota</taxon>
        <taxon>Actinomycetes</taxon>
        <taxon>Kitasatosporales</taxon>
        <taxon>Streptomycetaceae</taxon>
        <taxon>Streptacidiphilus</taxon>
    </lineage>
</organism>
<proteinExistence type="predicted"/>
<reference evidence="1" key="1">
    <citation type="submission" date="2020-11" db="EMBL/GenBank/DDBJ databases">
        <title>Isolation and identification of active actinomycetes.</title>
        <authorList>
            <person name="Yu B."/>
        </authorList>
    </citation>
    <scope>NUCLEOTIDE SEQUENCE</scope>
    <source>
        <strain evidence="1">NEAU-YB345</strain>
    </source>
</reference>
<gene>
    <name evidence="1" type="ORF">I2501_00725</name>
</gene>
<sequence>MAVGVFAATVVGAAGVACLVGLADALGVVITIVVGLAVAEDDTDAPTECETAALAVWPEA</sequence>